<dbReference type="Gene3D" id="1.25.40.10">
    <property type="entry name" value="Tetratricopeptide repeat domain"/>
    <property type="match status" value="3"/>
</dbReference>
<evidence type="ECO:0000313" key="3">
    <source>
        <dbReference type="EMBL" id="MDA3968592.1"/>
    </source>
</evidence>
<dbReference type="InterPro" id="IPR019734">
    <property type="entry name" value="TPR_rpt"/>
</dbReference>
<comment type="caution">
    <text evidence="3">The sequence shown here is derived from an EMBL/GenBank/DDBJ whole genome shotgun (WGS) entry which is preliminary data.</text>
</comment>
<feature type="coiled-coil region" evidence="1">
    <location>
        <begin position="469"/>
        <end position="496"/>
    </location>
</feature>
<evidence type="ECO:0000256" key="1">
    <source>
        <dbReference type="SAM" id="Coils"/>
    </source>
</evidence>
<evidence type="ECO:0000259" key="2">
    <source>
        <dbReference type="Pfam" id="PF24323"/>
    </source>
</evidence>
<dbReference type="Proteomes" id="UP001210261">
    <property type="component" value="Unassembled WGS sequence"/>
</dbReference>
<accession>A0ABT4VDA4</accession>
<organism evidence="3 4">
    <name type="scientific">Helicobacter ibis</name>
    <dbReference type="NCBI Taxonomy" id="2962633"/>
    <lineage>
        <taxon>Bacteria</taxon>
        <taxon>Pseudomonadati</taxon>
        <taxon>Campylobacterota</taxon>
        <taxon>Epsilonproteobacteria</taxon>
        <taxon>Campylobacterales</taxon>
        <taxon>Helicobacteraceae</taxon>
        <taxon>Helicobacter</taxon>
    </lineage>
</organism>
<sequence>MGFIKKSLIFVVFLLQAVYPIEFYINSGREGGQNFAVLSIVDDKPFICKEELNRNSEVGLITCEFDVKLVSRFSKSDSLFFNISPQIDNNKFILNITPKKKMKLFSLEFDINSSTPIPQERNESSSRWQIIGYEDSLPFLDDRIDDGLNFPISFSSQVGYPKVGPLDYKMEPMSDNVGLDKDHFLKIQSFMSRKSYNEALLAIDEMSALYPNSIFKRDVLYLKILALDGVSSNEDVEDVIDLAKMWLDAYPTDINVPEVLYVIAKSYAKMQFFDEAFYYYNRLFKEYKGDKFELLARLEYGKNLYARGDRNVVLDMYESVLEETQDIHIASLASFLLAEFYKNTGDKNRAQEYLLNILQANPNYYLDSIDIYYPIMQDWAEEGIYEAPAEIVEAMLDVVDKERPIYIDMLKDVAMWYDNAQKLELAHKYYKILLGLDFNADEKAKIKKLDDELLLKYDENNATKRLEHYDYVMQEYKGQEEEQKALERKVETLYELKKYKEVFDMRDSLESNNTMLLESVGELTKDSIKREDCKEAAFYGSLYSNTIPLDYDDKLALFDCLYKSQQYKPAQNIAQLESEKAKLKEEREDWLYRLGWVMYKLQDYPKASMASRDVVIISNNEKYNDAVFVLFMSLVHQNRKEEAFSYLPKLEDKLKDKREMIEVYRIMLLDSLDKKDDTAITIYANKLIALQDKYSSYDYSPWVELSLVEALNRDSKFAESLEVINKAIPHVANNNQKVQVYYLQGYLNSKLNKTNEAYKSYSECEGIQGESPWKTLCIDAKNLILRDNPNLDSNTTQENNDIQG</sequence>
<keyword evidence="4" id="KW-1185">Reference proteome</keyword>
<dbReference type="InterPro" id="IPR055917">
    <property type="entry name" value="DUF7494"/>
</dbReference>
<dbReference type="InterPro" id="IPR011990">
    <property type="entry name" value="TPR-like_helical_dom_sf"/>
</dbReference>
<dbReference type="SMART" id="SM00028">
    <property type="entry name" value="TPR"/>
    <property type="match status" value="3"/>
</dbReference>
<gene>
    <name evidence="3" type="primary">bamD</name>
    <name evidence="3" type="ORF">PF021_02760</name>
</gene>
<dbReference type="EMBL" id="JAQHXR010000001">
    <property type="protein sequence ID" value="MDA3968592.1"/>
    <property type="molecule type" value="Genomic_DNA"/>
</dbReference>
<dbReference type="RefSeq" id="WP_271020876.1">
    <property type="nucleotide sequence ID" value="NZ_JAQHXR010000001.1"/>
</dbReference>
<reference evidence="3 4" key="1">
    <citation type="submission" date="2023-01" db="EMBL/GenBank/DDBJ databases">
        <title>Description of Helicobacter ibis sp. nov. isolated from faecal droppings of black-faced ibis (Theristicus melanopis).</title>
        <authorList>
            <person name="Lopez-Cantillo M."/>
            <person name="Vidal-Veuthey B."/>
            <person name="Mella A."/>
            <person name="De La Haba R."/>
            <person name="Collado L."/>
        </authorList>
    </citation>
    <scope>NUCLEOTIDE SEQUENCE [LARGE SCALE GENOMIC DNA]</scope>
    <source>
        <strain evidence="3 4">A82</strain>
    </source>
</reference>
<evidence type="ECO:0000313" key="4">
    <source>
        <dbReference type="Proteomes" id="UP001210261"/>
    </source>
</evidence>
<keyword evidence="1" id="KW-0175">Coiled coil</keyword>
<protein>
    <submittedName>
        <fullName evidence="3">Outer membrane protein assembly factor BamD</fullName>
    </submittedName>
</protein>
<proteinExistence type="predicted"/>
<dbReference type="SUPFAM" id="SSF48452">
    <property type="entry name" value="TPR-like"/>
    <property type="match status" value="3"/>
</dbReference>
<feature type="domain" description="DUF7494" evidence="2">
    <location>
        <begin position="22"/>
        <end position="136"/>
    </location>
</feature>
<name>A0ABT4VDA4_9HELI</name>
<dbReference type="Pfam" id="PF24323">
    <property type="entry name" value="DUF7494"/>
    <property type="match status" value="1"/>
</dbReference>